<reference evidence="1 2" key="1">
    <citation type="journal article" date="2017" name="Nat. Microbiol.">
        <title>Natural product diversity associated with the nematode symbionts Photorhabdus and Xenorhabdus.</title>
        <authorList>
            <person name="Tobias N.J."/>
            <person name="Wolff H."/>
            <person name="Djahanschiri B."/>
            <person name="Grundmann F."/>
            <person name="Kronenwerth M."/>
            <person name="Shi Y.M."/>
            <person name="Simonyi S."/>
            <person name="Grun P."/>
            <person name="Shapiro-Ilan D."/>
            <person name="Pidot S.J."/>
            <person name="Stinear T.P."/>
            <person name="Ebersberger I."/>
            <person name="Bode H.B."/>
        </authorList>
    </citation>
    <scope>NUCLEOTIDE SEQUENCE [LARGE SCALE GENOMIC DNA]</scope>
    <source>
        <strain evidence="1 2">DSM 22670</strain>
    </source>
</reference>
<organism evidence="1 2">
    <name type="scientific">Xenorhabdus ishibashii</name>
    <dbReference type="NCBI Taxonomy" id="1034471"/>
    <lineage>
        <taxon>Bacteria</taxon>
        <taxon>Pseudomonadati</taxon>
        <taxon>Pseudomonadota</taxon>
        <taxon>Gammaproteobacteria</taxon>
        <taxon>Enterobacterales</taxon>
        <taxon>Morganellaceae</taxon>
        <taxon>Xenorhabdus</taxon>
    </lineage>
</organism>
<sequence>MPIYKDIGNDRLAAIEWASKKLDNSIDRPNMNSRGISEALDDKIMGDVATIAVCKYLREVGFAAIAYDQIRNDDFKNPDPGWDVAVSKDKRLLNHWANMTDEPTIVPSFALSVSVKSSRLPKGDDIYSAIQRRDFKIFNLNNNQISLDLTADIETQVYYELEKTQLHNLQVMHRDVVEATLDRKNCKVIDEKLMIHFRYSQCILSRWNFSQDIITKTNMRLQKNQGITWSSFGKSMWIAPLLEGYSFQKIGILNDKLSKLTVR</sequence>
<proteinExistence type="predicted"/>
<comment type="caution">
    <text evidence="1">The sequence shown here is derived from an EMBL/GenBank/DDBJ whole genome shotgun (WGS) entry which is preliminary data.</text>
</comment>
<evidence type="ECO:0000313" key="1">
    <source>
        <dbReference type="EMBL" id="PHM62953.1"/>
    </source>
</evidence>
<keyword evidence="2" id="KW-1185">Reference proteome</keyword>
<gene>
    <name evidence="1" type="ORF">Xish_02176</name>
</gene>
<accession>A0A2D0KHP5</accession>
<dbReference type="Proteomes" id="UP000222168">
    <property type="component" value="Unassembled WGS sequence"/>
</dbReference>
<protein>
    <submittedName>
        <fullName evidence="1">Uncharacterized protein</fullName>
    </submittedName>
</protein>
<dbReference type="RefSeq" id="WP_099117857.1">
    <property type="nucleotide sequence ID" value="NZ_NJAK01000001.1"/>
</dbReference>
<dbReference type="EMBL" id="NJAK01000001">
    <property type="protein sequence ID" value="PHM62953.1"/>
    <property type="molecule type" value="Genomic_DNA"/>
</dbReference>
<dbReference type="AlphaFoldDB" id="A0A2D0KHP5"/>
<name>A0A2D0KHP5_9GAMM</name>
<dbReference type="OrthoDB" id="9553451at2"/>
<evidence type="ECO:0000313" key="2">
    <source>
        <dbReference type="Proteomes" id="UP000222168"/>
    </source>
</evidence>